<gene>
    <name evidence="1" type="ORF">EV698_0796</name>
</gene>
<dbReference type="Proteomes" id="UP000292298">
    <property type="component" value="Unassembled WGS sequence"/>
</dbReference>
<name>A0A4Q8CZT5_9GAMM</name>
<proteinExistence type="predicted"/>
<dbReference type="EMBL" id="SHLI01000001">
    <property type="protein sequence ID" value="RZU98548.1"/>
    <property type="molecule type" value="Genomic_DNA"/>
</dbReference>
<evidence type="ECO:0000313" key="1">
    <source>
        <dbReference type="EMBL" id="RZU98548.1"/>
    </source>
</evidence>
<evidence type="ECO:0000313" key="2">
    <source>
        <dbReference type="Proteomes" id="UP000292298"/>
    </source>
</evidence>
<reference evidence="1 2" key="1">
    <citation type="submission" date="2019-02" db="EMBL/GenBank/DDBJ databases">
        <title>Genomic Encyclopedia of Type Strains, Phase IV (KMG-IV): sequencing the most valuable type-strain genomes for metagenomic binning, comparative biology and taxonomic classification.</title>
        <authorList>
            <person name="Goeker M."/>
        </authorList>
    </citation>
    <scope>NUCLEOTIDE SEQUENCE [LARGE SCALE GENOMIC DNA]</scope>
    <source>
        <strain evidence="1 2">DSM 21056</strain>
    </source>
</reference>
<dbReference type="RefSeq" id="WP_130502842.1">
    <property type="nucleotide sequence ID" value="NZ_SHLI01000001.1"/>
</dbReference>
<accession>A0A4Q8CZT5</accession>
<organism evidence="1 2">
    <name type="scientific">Spiribacter vilamensis</name>
    <dbReference type="NCBI Taxonomy" id="531306"/>
    <lineage>
        <taxon>Bacteria</taxon>
        <taxon>Pseudomonadati</taxon>
        <taxon>Pseudomonadota</taxon>
        <taxon>Gammaproteobacteria</taxon>
        <taxon>Chromatiales</taxon>
        <taxon>Ectothiorhodospiraceae</taxon>
        <taxon>Spiribacter</taxon>
    </lineage>
</organism>
<dbReference type="AlphaFoldDB" id="A0A4Q8CZT5"/>
<sequence length="160" mass="17790">MEQDIYSPNPDEFRDAFIAFMLTVSSVAFHRGCEFGPMRMAYIAQYLAHEFKDRFSVEDAAIVMEDIGADSELALGALFEEFVYIACKYKNSADMANIDITIPGNTSDFDEETGNAFSDEAIQDIETVNGSIGRLLAKLPKWAQRIVEAILEALKLTRGG</sequence>
<protein>
    <submittedName>
        <fullName evidence="1">Uncharacterized protein</fullName>
    </submittedName>
</protein>
<keyword evidence="2" id="KW-1185">Reference proteome</keyword>
<comment type="caution">
    <text evidence="1">The sequence shown here is derived from an EMBL/GenBank/DDBJ whole genome shotgun (WGS) entry which is preliminary data.</text>
</comment>